<feature type="region of interest" description="Disordered" evidence="1">
    <location>
        <begin position="40"/>
        <end position="61"/>
    </location>
</feature>
<sequence length="216" mass="25329">MTIISFEHQFVFIKTTKTAGTSIEIDLSSVVGDDDIVTPIYPPDPRHRPRNHLGPDGEQRFRNHMPATEIRNLIGRDRFRDMLSFCVEREPVEKCISHFHMLRNSPLHNKRGSYQHSWSEYVEDGQFPNDIAKYSVVWNGKRQLIVDRVLRYDRLARDLPALLQERGIPDFRLTSRAKSEYSQNRLVTVQEVTRSQRDRIHDAFRPSLEVTGIDWD</sequence>
<comment type="caution">
    <text evidence="2">The sequence shown here is derived from an EMBL/GenBank/DDBJ whole genome shotgun (WGS) entry which is preliminary data.</text>
</comment>
<reference evidence="2 3" key="1">
    <citation type="journal article" date="2021" name="Arch. Microbiol.">
        <title>Thalassobius aquimarinus sp. nov., isolated from the Sea of Japan seashore.</title>
        <authorList>
            <person name="Kurilenko V.V."/>
            <person name="Romanenko L.A."/>
            <person name="Chernysheva N.Y."/>
            <person name="Velansky P.V."/>
            <person name="Tekutyeva L.A."/>
            <person name="Isaeva M.P."/>
            <person name="Mikhailov V.V."/>
        </authorList>
    </citation>
    <scope>NUCLEOTIDE SEQUENCE [LARGE SCALE GENOMIC DNA]</scope>
    <source>
        <strain evidence="2 3">KMM 8518</strain>
    </source>
</reference>
<evidence type="ECO:0000256" key="1">
    <source>
        <dbReference type="SAM" id="MobiDB-lite"/>
    </source>
</evidence>
<evidence type="ECO:0008006" key="4">
    <source>
        <dbReference type="Google" id="ProtNLM"/>
    </source>
</evidence>
<dbReference type="SUPFAM" id="SSF52540">
    <property type="entry name" value="P-loop containing nucleoside triphosphate hydrolases"/>
    <property type="match status" value="1"/>
</dbReference>
<accession>A0ABS5HRV6</accession>
<evidence type="ECO:0000313" key="2">
    <source>
        <dbReference type="EMBL" id="MBR9651487.1"/>
    </source>
</evidence>
<dbReference type="InterPro" id="IPR027417">
    <property type="entry name" value="P-loop_NTPase"/>
</dbReference>
<evidence type="ECO:0000313" key="3">
    <source>
        <dbReference type="Proteomes" id="UP001195941"/>
    </source>
</evidence>
<protein>
    <recommendedName>
        <fullName evidence="4">Sulfotransferase family protein</fullName>
    </recommendedName>
</protein>
<keyword evidence="3" id="KW-1185">Reference proteome</keyword>
<proteinExistence type="predicted"/>
<dbReference type="EMBL" id="JADMKU010000007">
    <property type="protein sequence ID" value="MBR9651487.1"/>
    <property type="molecule type" value="Genomic_DNA"/>
</dbReference>
<dbReference type="Proteomes" id="UP001195941">
    <property type="component" value="Unassembled WGS sequence"/>
</dbReference>
<dbReference type="RefSeq" id="WP_212701000.1">
    <property type="nucleotide sequence ID" value="NZ_JADMKU010000007.1"/>
</dbReference>
<gene>
    <name evidence="2" type="ORF">IT775_10170</name>
</gene>
<dbReference type="Gene3D" id="3.40.50.300">
    <property type="entry name" value="P-loop containing nucleotide triphosphate hydrolases"/>
    <property type="match status" value="1"/>
</dbReference>
<name>A0ABS5HRV6_9RHOB</name>
<organism evidence="2 3">
    <name type="scientific">Thalassovita aquimarina</name>
    <dbReference type="NCBI Taxonomy" id="2785917"/>
    <lineage>
        <taxon>Bacteria</taxon>
        <taxon>Pseudomonadati</taxon>
        <taxon>Pseudomonadota</taxon>
        <taxon>Alphaproteobacteria</taxon>
        <taxon>Rhodobacterales</taxon>
        <taxon>Roseobacteraceae</taxon>
        <taxon>Thalassovita</taxon>
    </lineage>
</organism>